<proteinExistence type="inferred from homology"/>
<gene>
    <name evidence="8" type="ORF">E0H75_03010</name>
</gene>
<dbReference type="AlphaFoldDB" id="A0A4R0K4K9"/>
<name>A0A4R0K4K9_9ACTN</name>
<dbReference type="Pfam" id="PF00107">
    <property type="entry name" value="ADH_zinc_N"/>
    <property type="match status" value="1"/>
</dbReference>
<evidence type="ECO:0000259" key="6">
    <source>
        <dbReference type="Pfam" id="PF00107"/>
    </source>
</evidence>
<dbReference type="GO" id="GO:0016491">
    <property type="term" value="F:oxidoreductase activity"/>
    <property type="evidence" value="ECO:0007669"/>
    <property type="project" value="UniProtKB-KW"/>
</dbReference>
<evidence type="ECO:0000256" key="1">
    <source>
        <dbReference type="ARBA" id="ARBA00001947"/>
    </source>
</evidence>
<evidence type="ECO:0000256" key="3">
    <source>
        <dbReference type="ARBA" id="ARBA00022833"/>
    </source>
</evidence>
<dbReference type="Gene3D" id="3.40.50.720">
    <property type="entry name" value="NAD(P)-binding Rossmann-like Domain"/>
    <property type="match status" value="1"/>
</dbReference>
<dbReference type="PANTHER" id="PTHR43401">
    <property type="entry name" value="L-THREONINE 3-DEHYDROGENASE"/>
    <property type="match status" value="1"/>
</dbReference>
<sequence length="344" mass="35889">MQALVLSDVGHFDLVTLDDPVPGPGEVRIAVTESGICGSELGGFLGTDGLRKPGLVFGHEFVGVVDAYGPDVPMEQHLPLGASVTANPLRSCGVCPICVAGHENVCPQRKLLGGHIHGSNAGLIVVPAKAVHRVDHLPDPSSSVFAEPTACALRAVGRTRISAGGSALVIGAGPIGLLLLEVLRFRGVEQLFFTERVEGRVAAAEASGATRLSDDPEALVRQIKELTRGLGADAVFDAVGSADTRTSATLAARPGGDVCFVGLHSADGMLPLRDLIRREVACTTSFAYRPDEFGQAVELLGRGELVFRGEVVRAGLADGQHWYEQLIKGHPAGKVVLQPSNPGT</sequence>
<dbReference type="GO" id="GO:0008270">
    <property type="term" value="F:zinc ion binding"/>
    <property type="evidence" value="ECO:0007669"/>
    <property type="project" value="InterPro"/>
</dbReference>
<keyword evidence="2 5" id="KW-0479">Metal-binding</keyword>
<evidence type="ECO:0000313" key="8">
    <source>
        <dbReference type="EMBL" id="TCC52738.1"/>
    </source>
</evidence>
<keyword evidence="4" id="KW-0560">Oxidoreductase</keyword>
<feature type="domain" description="Alcohol dehydrogenase-like C-terminal" evidence="6">
    <location>
        <begin position="174"/>
        <end position="300"/>
    </location>
</feature>
<evidence type="ECO:0000313" key="9">
    <source>
        <dbReference type="Proteomes" id="UP000293342"/>
    </source>
</evidence>
<evidence type="ECO:0000256" key="2">
    <source>
        <dbReference type="ARBA" id="ARBA00022723"/>
    </source>
</evidence>
<evidence type="ECO:0000256" key="4">
    <source>
        <dbReference type="ARBA" id="ARBA00023002"/>
    </source>
</evidence>
<evidence type="ECO:0000256" key="5">
    <source>
        <dbReference type="RuleBase" id="RU361277"/>
    </source>
</evidence>
<comment type="cofactor">
    <cofactor evidence="1 5">
        <name>Zn(2+)</name>
        <dbReference type="ChEBI" id="CHEBI:29105"/>
    </cofactor>
</comment>
<dbReference type="EMBL" id="SJKD01000001">
    <property type="protein sequence ID" value="TCC52738.1"/>
    <property type="molecule type" value="Genomic_DNA"/>
</dbReference>
<dbReference type="Pfam" id="PF08240">
    <property type="entry name" value="ADH_N"/>
    <property type="match status" value="1"/>
</dbReference>
<protein>
    <submittedName>
        <fullName evidence="8">Galactitol-1-phosphate 5-dehydrogenase</fullName>
    </submittedName>
</protein>
<dbReference type="PROSITE" id="PS00059">
    <property type="entry name" value="ADH_ZINC"/>
    <property type="match status" value="1"/>
</dbReference>
<dbReference type="SUPFAM" id="SSF51735">
    <property type="entry name" value="NAD(P)-binding Rossmann-fold domains"/>
    <property type="match status" value="1"/>
</dbReference>
<dbReference type="OrthoDB" id="9797931at2"/>
<comment type="similarity">
    <text evidence="5">Belongs to the zinc-containing alcohol dehydrogenase family.</text>
</comment>
<dbReference type="RefSeq" id="WP_131511472.1">
    <property type="nucleotide sequence ID" value="NZ_SJKD01000001.1"/>
</dbReference>
<dbReference type="InterPro" id="IPR013149">
    <property type="entry name" value="ADH-like_C"/>
</dbReference>
<dbReference type="InterPro" id="IPR050129">
    <property type="entry name" value="Zn_alcohol_dh"/>
</dbReference>
<dbReference type="InterPro" id="IPR002328">
    <property type="entry name" value="ADH_Zn_CS"/>
</dbReference>
<dbReference type="InterPro" id="IPR011032">
    <property type="entry name" value="GroES-like_sf"/>
</dbReference>
<reference evidence="8 9" key="1">
    <citation type="submission" date="2019-02" db="EMBL/GenBank/DDBJ databases">
        <title>Kribbella capetownensis sp. nov. and Kribbella speibonae sp. nov., isolated from soil.</title>
        <authorList>
            <person name="Curtis S.M."/>
            <person name="Norton I."/>
            <person name="Everest G.J."/>
            <person name="Meyers P.R."/>
        </authorList>
    </citation>
    <scope>NUCLEOTIDE SEQUENCE [LARGE SCALE GENOMIC DNA]</scope>
    <source>
        <strain evidence="8 9">YM53</strain>
    </source>
</reference>
<dbReference type="InterPro" id="IPR036291">
    <property type="entry name" value="NAD(P)-bd_dom_sf"/>
</dbReference>
<comment type="caution">
    <text evidence="8">The sequence shown here is derived from an EMBL/GenBank/DDBJ whole genome shotgun (WGS) entry which is preliminary data.</text>
</comment>
<evidence type="ECO:0000259" key="7">
    <source>
        <dbReference type="Pfam" id="PF08240"/>
    </source>
</evidence>
<accession>A0A4R0K4K9</accession>
<dbReference type="PANTHER" id="PTHR43401:SF2">
    <property type="entry name" value="L-THREONINE 3-DEHYDROGENASE"/>
    <property type="match status" value="1"/>
</dbReference>
<feature type="domain" description="Alcohol dehydrogenase-like N-terminal" evidence="7">
    <location>
        <begin position="23"/>
        <end position="134"/>
    </location>
</feature>
<dbReference type="InterPro" id="IPR013154">
    <property type="entry name" value="ADH-like_N"/>
</dbReference>
<keyword evidence="3 5" id="KW-0862">Zinc</keyword>
<keyword evidence="9" id="KW-1185">Reference proteome</keyword>
<dbReference type="Proteomes" id="UP000293342">
    <property type="component" value="Unassembled WGS sequence"/>
</dbReference>
<dbReference type="Gene3D" id="3.90.180.10">
    <property type="entry name" value="Medium-chain alcohol dehydrogenases, catalytic domain"/>
    <property type="match status" value="1"/>
</dbReference>
<organism evidence="8 9">
    <name type="scientific">Kribbella capetownensis</name>
    <dbReference type="NCBI Taxonomy" id="1572659"/>
    <lineage>
        <taxon>Bacteria</taxon>
        <taxon>Bacillati</taxon>
        <taxon>Actinomycetota</taxon>
        <taxon>Actinomycetes</taxon>
        <taxon>Propionibacteriales</taxon>
        <taxon>Kribbellaceae</taxon>
        <taxon>Kribbella</taxon>
    </lineage>
</organism>
<dbReference type="SUPFAM" id="SSF50129">
    <property type="entry name" value="GroES-like"/>
    <property type="match status" value="1"/>
</dbReference>